<name>A0A6A4SF36_SCOMX</name>
<feature type="compositionally biased region" description="Basic and acidic residues" evidence="1">
    <location>
        <begin position="1"/>
        <end position="23"/>
    </location>
</feature>
<gene>
    <name evidence="2" type="ORF">F2P81_013822</name>
</gene>
<comment type="caution">
    <text evidence="2">The sequence shown here is derived from an EMBL/GenBank/DDBJ whole genome shotgun (WGS) entry which is preliminary data.</text>
</comment>
<accession>A0A6A4SF36</accession>
<feature type="region of interest" description="Disordered" evidence="1">
    <location>
        <begin position="1"/>
        <end position="93"/>
    </location>
</feature>
<dbReference type="AlphaFoldDB" id="A0A6A4SF36"/>
<organism evidence="2 3">
    <name type="scientific">Scophthalmus maximus</name>
    <name type="common">Turbot</name>
    <name type="synonym">Psetta maxima</name>
    <dbReference type="NCBI Taxonomy" id="52904"/>
    <lineage>
        <taxon>Eukaryota</taxon>
        <taxon>Metazoa</taxon>
        <taxon>Chordata</taxon>
        <taxon>Craniata</taxon>
        <taxon>Vertebrata</taxon>
        <taxon>Euteleostomi</taxon>
        <taxon>Actinopterygii</taxon>
        <taxon>Neopterygii</taxon>
        <taxon>Teleostei</taxon>
        <taxon>Neoteleostei</taxon>
        <taxon>Acanthomorphata</taxon>
        <taxon>Carangaria</taxon>
        <taxon>Pleuronectiformes</taxon>
        <taxon>Pleuronectoidei</taxon>
        <taxon>Scophthalmidae</taxon>
        <taxon>Scophthalmus</taxon>
    </lineage>
</organism>
<protein>
    <submittedName>
        <fullName evidence="2">Uncharacterized protein</fullName>
    </submittedName>
</protein>
<proteinExistence type="predicted"/>
<evidence type="ECO:0000313" key="3">
    <source>
        <dbReference type="Proteomes" id="UP000438429"/>
    </source>
</evidence>
<evidence type="ECO:0000313" key="2">
    <source>
        <dbReference type="EMBL" id="KAF0033756.1"/>
    </source>
</evidence>
<evidence type="ECO:0000256" key="1">
    <source>
        <dbReference type="SAM" id="MobiDB-lite"/>
    </source>
</evidence>
<dbReference type="EMBL" id="VEVO01000012">
    <property type="protein sequence ID" value="KAF0033756.1"/>
    <property type="molecule type" value="Genomic_DNA"/>
</dbReference>
<dbReference type="Proteomes" id="UP000438429">
    <property type="component" value="Unassembled WGS sequence"/>
</dbReference>
<sequence length="198" mass="22908">MQQQADHDAMAKEEHRRQDDRWRRIQHQFTLLQHEVQQDRQDRQQQTESPAAISPRFIERKAVPSLSPSNQDGPEADPVKTDMGGLNPRFRRFPGWKGPKMQLKWCKGIFTSQTLCTAGREATSQWMSHARHRSITSTESDICKRKHQVIGNTSKLLRFVGVRLSRVNIPLFDASYAALPEHPNFLINGINHVLNFQF</sequence>
<reference evidence="2 3" key="1">
    <citation type="submission" date="2019-06" db="EMBL/GenBank/DDBJ databases">
        <title>Draft genomes of female and male turbot (Scophthalmus maximus).</title>
        <authorList>
            <person name="Xu H."/>
            <person name="Xu X.-W."/>
            <person name="Shao C."/>
            <person name="Chen S."/>
        </authorList>
    </citation>
    <scope>NUCLEOTIDE SEQUENCE [LARGE SCALE GENOMIC DNA]</scope>
    <source>
        <strain evidence="2">Ysfricsl-2016a</strain>
        <tissue evidence="2">Blood</tissue>
    </source>
</reference>
<feature type="compositionally biased region" description="Basic and acidic residues" evidence="1">
    <location>
        <begin position="36"/>
        <end position="45"/>
    </location>
</feature>